<evidence type="ECO:0000256" key="4">
    <source>
        <dbReference type="ARBA" id="ARBA00022692"/>
    </source>
</evidence>
<dbReference type="PROSITE" id="PS00218">
    <property type="entry name" value="AMINO_ACID_PERMEASE_1"/>
    <property type="match status" value="1"/>
</dbReference>
<dbReference type="InterPro" id="IPR004841">
    <property type="entry name" value="AA-permease/SLC12A_dom"/>
</dbReference>
<feature type="transmembrane region" description="Helical" evidence="9">
    <location>
        <begin position="323"/>
        <end position="346"/>
    </location>
</feature>
<evidence type="ECO:0000256" key="5">
    <source>
        <dbReference type="ARBA" id="ARBA00022970"/>
    </source>
</evidence>
<feature type="transmembrane region" description="Helical" evidence="9">
    <location>
        <begin position="439"/>
        <end position="464"/>
    </location>
</feature>
<dbReference type="PANTHER" id="PTHR43341:SF1">
    <property type="entry name" value="GENERAL AMINO-ACID PERMEASE GAP1"/>
    <property type="match status" value="1"/>
</dbReference>
<gene>
    <name evidence="11" type="ORF">AAFC00_002238</name>
</gene>
<feature type="transmembrane region" description="Helical" evidence="9">
    <location>
        <begin position="269"/>
        <end position="288"/>
    </location>
</feature>
<dbReference type="InterPro" id="IPR050524">
    <property type="entry name" value="APC_YAT"/>
</dbReference>
<feature type="transmembrane region" description="Helical" evidence="9">
    <location>
        <begin position="180"/>
        <end position="200"/>
    </location>
</feature>
<name>A0ABR3PGS8_9PEZI</name>
<feature type="domain" description="Amino acid permease/ SLC12A" evidence="10">
    <location>
        <begin position="42"/>
        <end position="504"/>
    </location>
</feature>
<accession>A0ABR3PGS8</accession>
<evidence type="ECO:0000256" key="2">
    <source>
        <dbReference type="ARBA" id="ARBA00022448"/>
    </source>
</evidence>
<dbReference type="NCBIfam" id="TIGR00913">
    <property type="entry name" value="2A0310"/>
    <property type="match status" value="1"/>
</dbReference>
<dbReference type="Proteomes" id="UP001562354">
    <property type="component" value="Unassembled WGS sequence"/>
</dbReference>
<keyword evidence="7 9" id="KW-0472">Membrane</keyword>
<feature type="transmembrane region" description="Helical" evidence="9">
    <location>
        <begin position="476"/>
        <end position="496"/>
    </location>
</feature>
<protein>
    <recommendedName>
        <fullName evidence="10">Amino acid permease/ SLC12A domain-containing protein</fullName>
    </recommendedName>
</protein>
<evidence type="ECO:0000256" key="6">
    <source>
        <dbReference type="ARBA" id="ARBA00022989"/>
    </source>
</evidence>
<dbReference type="EMBL" id="JBFMKM010000007">
    <property type="protein sequence ID" value="KAL1305340.1"/>
    <property type="molecule type" value="Genomic_DNA"/>
</dbReference>
<reference evidence="11 12" key="1">
    <citation type="submission" date="2024-07" db="EMBL/GenBank/DDBJ databases">
        <title>Draft sequence of the Neodothiora populina.</title>
        <authorList>
            <person name="Drown D.D."/>
            <person name="Schuette U.S."/>
            <person name="Buechlein A.B."/>
            <person name="Rusch D.R."/>
            <person name="Winton L.W."/>
            <person name="Adams G.A."/>
        </authorList>
    </citation>
    <scope>NUCLEOTIDE SEQUENCE [LARGE SCALE GENOMIC DNA]</scope>
    <source>
        <strain evidence="11 12">CPC 39397</strain>
    </source>
</reference>
<feature type="transmembrane region" description="Helical" evidence="9">
    <location>
        <begin position="367"/>
        <end position="385"/>
    </location>
</feature>
<sequence>MEESKLGGVKEHTTITGDSPRTEYEIEHGQQNALKRELKGRHMQMIAIGGSIGAGLFVGSGGALSNGGPGSLVICFIIIGVMLLFTVQALGELAVLYPVNGAFFTYSCRFISESWGFAMGWDYAIQWLTVLPFEITAAGVTISFWPEGAKVNIGVWIAVFLVALSAIQIFGVRGYGEVEFVLSVIKIIACVGFIILAAIIDCGGVPTDDRGYIGARYWHNPGAFRNGFKGFCSVFVTASFSFGGTELVGLCAAEAANPKKALPQATKQVFWRITFFYVVCLFMVGLVVPSDNENLLNASGANTKYSPFVIAINLAGIKALPSIFNVVITLSVLSVANSCAFASTRTMQALALRGMAPKFLMYIDKSGRPLPCIIIQLLFGLLAFVNEATAGTTFFSWLLALSGLANFFVWGSICLSHIRFRRAWRLQGHSLDELPYKAAFGVWGSYVGLTLNILCLIASFYVALFPLGGSPNAESFFESYLAAPIILVLYIGWKLWTRDWILFIRAKDMDVLTGLRENIEELEDGEVIEQEKLSWKNAPRKVLRSFI</sequence>
<organism evidence="11 12">
    <name type="scientific">Neodothiora populina</name>
    <dbReference type="NCBI Taxonomy" id="2781224"/>
    <lineage>
        <taxon>Eukaryota</taxon>
        <taxon>Fungi</taxon>
        <taxon>Dikarya</taxon>
        <taxon>Ascomycota</taxon>
        <taxon>Pezizomycotina</taxon>
        <taxon>Dothideomycetes</taxon>
        <taxon>Dothideomycetidae</taxon>
        <taxon>Dothideales</taxon>
        <taxon>Dothioraceae</taxon>
        <taxon>Neodothiora</taxon>
    </lineage>
</organism>
<feature type="compositionally biased region" description="Basic and acidic residues" evidence="8">
    <location>
        <begin position="1"/>
        <end position="13"/>
    </location>
</feature>
<keyword evidence="12" id="KW-1185">Reference proteome</keyword>
<feature type="transmembrane region" description="Helical" evidence="9">
    <location>
        <begin position="397"/>
        <end position="418"/>
    </location>
</feature>
<evidence type="ECO:0000313" key="11">
    <source>
        <dbReference type="EMBL" id="KAL1305340.1"/>
    </source>
</evidence>
<evidence type="ECO:0000313" key="12">
    <source>
        <dbReference type="Proteomes" id="UP001562354"/>
    </source>
</evidence>
<dbReference type="Pfam" id="PF00324">
    <property type="entry name" value="AA_permease"/>
    <property type="match status" value="1"/>
</dbReference>
<dbReference type="GeneID" id="95975940"/>
<proteinExistence type="predicted"/>
<feature type="transmembrane region" description="Helical" evidence="9">
    <location>
        <begin position="70"/>
        <end position="87"/>
    </location>
</feature>
<dbReference type="RefSeq" id="XP_069201613.1">
    <property type="nucleotide sequence ID" value="XM_069341531.1"/>
</dbReference>
<dbReference type="PIRSF" id="PIRSF006060">
    <property type="entry name" value="AA_transporter"/>
    <property type="match status" value="1"/>
</dbReference>
<keyword evidence="2" id="KW-0813">Transport</keyword>
<dbReference type="Gene3D" id="1.20.1740.10">
    <property type="entry name" value="Amino acid/polyamine transporter I"/>
    <property type="match status" value="1"/>
</dbReference>
<keyword evidence="3" id="KW-1003">Cell membrane</keyword>
<feature type="transmembrane region" description="Helical" evidence="9">
    <location>
        <begin position="153"/>
        <end position="174"/>
    </location>
</feature>
<evidence type="ECO:0000259" key="10">
    <source>
        <dbReference type="Pfam" id="PF00324"/>
    </source>
</evidence>
<dbReference type="PANTHER" id="PTHR43341">
    <property type="entry name" value="AMINO ACID PERMEASE"/>
    <property type="match status" value="1"/>
</dbReference>
<evidence type="ECO:0000256" key="7">
    <source>
        <dbReference type="ARBA" id="ARBA00023136"/>
    </source>
</evidence>
<feature type="transmembrane region" description="Helical" evidence="9">
    <location>
        <begin position="45"/>
        <end position="64"/>
    </location>
</feature>
<evidence type="ECO:0000256" key="3">
    <source>
        <dbReference type="ARBA" id="ARBA00022475"/>
    </source>
</evidence>
<feature type="transmembrane region" description="Helical" evidence="9">
    <location>
        <begin position="124"/>
        <end position="146"/>
    </location>
</feature>
<keyword evidence="6 9" id="KW-1133">Transmembrane helix</keyword>
<dbReference type="InterPro" id="IPR004762">
    <property type="entry name" value="Amino_acid_permease_fungi"/>
</dbReference>
<evidence type="ECO:0000256" key="9">
    <source>
        <dbReference type="SAM" id="Phobius"/>
    </source>
</evidence>
<keyword evidence="5" id="KW-0029">Amino-acid transport</keyword>
<comment type="caution">
    <text evidence="11">The sequence shown here is derived from an EMBL/GenBank/DDBJ whole genome shotgun (WGS) entry which is preliminary data.</text>
</comment>
<keyword evidence="4 9" id="KW-0812">Transmembrane</keyword>
<dbReference type="InterPro" id="IPR004840">
    <property type="entry name" value="Amino_acid_permease_CS"/>
</dbReference>
<comment type="subcellular location">
    <subcellularLocation>
        <location evidence="1">Cell membrane</location>
        <topology evidence="1">Multi-pass membrane protein</topology>
    </subcellularLocation>
</comment>
<feature type="region of interest" description="Disordered" evidence="8">
    <location>
        <begin position="1"/>
        <end position="22"/>
    </location>
</feature>
<evidence type="ECO:0000256" key="8">
    <source>
        <dbReference type="SAM" id="MobiDB-lite"/>
    </source>
</evidence>
<evidence type="ECO:0000256" key="1">
    <source>
        <dbReference type="ARBA" id="ARBA00004651"/>
    </source>
</evidence>